<reference evidence="3" key="3">
    <citation type="submission" date="2015-06" db="UniProtKB">
        <authorList>
            <consortium name="EnsemblMetazoa"/>
        </authorList>
    </citation>
    <scope>IDENTIFICATION</scope>
</reference>
<sequence length="122" mass="13929">MDRVLPGTPQRQSLGTQWYWNKNPKENDEEENDLARSKFEAAIKELTIENSPGDDNIPAELMKNGGEATIEILHQLNMTNILGIRRTLWTKSLVITLPMQGYIQLCKNYQTISLMCHASKPE</sequence>
<dbReference type="EMBL" id="KB301027">
    <property type="protein sequence ID" value="ELU05987.1"/>
    <property type="molecule type" value="Genomic_DNA"/>
</dbReference>
<dbReference type="AlphaFoldDB" id="R7UPW5"/>
<dbReference type="EnsemblMetazoa" id="CapteT208597">
    <property type="protein sequence ID" value="CapteP208597"/>
    <property type="gene ID" value="CapteG208597"/>
</dbReference>
<evidence type="ECO:0000256" key="1">
    <source>
        <dbReference type="SAM" id="MobiDB-lite"/>
    </source>
</evidence>
<evidence type="ECO:0000313" key="4">
    <source>
        <dbReference type="Proteomes" id="UP000014760"/>
    </source>
</evidence>
<feature type="compositionally biased region" description="Polar residues" evidence="1">
    <location>
        <begin position="9"/>
        <end position="20"/>
    </location>
</feature>
<dbReference type="HOGENOM" id="CLU_2028875_0_0_1"/>
<evidence type="ECO:0000313" key="2">
    <source>
        <dbReference type="EMBL" id="ELU05987.1"/>
    </source>
</evidence>
<evidence type="ECO:0000313" key="3">
    <source>
        <dbReference type="EnsemblMetazoa" id="CapteP208597"/>
    </source>
</evidence>
<organism evidence="2">
    <name type="scientific">Capitella teleta</name>
    <name type="common">Polychaete worm</name>
    <dbReference type="NCBI Taxonomy" id="283909"/>
    <lineage>
        <taxon>Eukaryota</taxon>
        <taxon>Metazoa</taxon>
        <taxon>Spiralia</taxon>
        <taxon>Lophotrochozoa</taxon>
        <taxon>Annelida</taxon>
        <taxon>Polychaeta</taxon>
        <taxon>Sedentaria</taxon>
        <taxon>Scolecida</taxon>
        <taxon>Capitellidae</taxon>
        <taxon>Capitella</taxon>
    </lineage>
</organism>
<reference evidence="2 4" key="2">
    <citation type="journal article" date="2013" name="Nature">
        <title>Insights into bilaterian evolution from three spiralian genomes.</title>
        <authorList>
            <person name="Simakov O."/>
            <person name="Marletaz F."/>
            <person name="Cho S.J."/>
            <person name="Edsinger-Gonzales E."/>
            <person name="Havlak P."/>
            <person name="Hellsten U."/>
            <person name="Kuo D.H."/>
            <person name="Larsson T."/>
            <person name="Lv J."/>
            <person name="Arendt D."/>
            <person name="Savage R."/>
            <person name="Osoegawa K."/>
            <person name="de Jong P."/>
            <person name="Grimwood J."/>
            <person name="Chapman J.A."/>
            <person name="Shapiro H."/>
            <person name="Aerts A."/>
            <person name="Otillar R.P."/>
            <person name="Terry A.Y."/>
            <person name="Boore J.L."/>
            <person name="Grigoriev I.V."/>
            <person name="Lindberg D.R."/>
            <person name="Seaver E.C."/>
            <person name="Weisblat D.A."/>
            <person name="Putnam N.H."/>
            <person name="Rokhsar D.S."/>
        </authorList>
    </citation>
    <scope>NUCLEOTIDE SEQUENCE</scope>
    <source>
        <strain evidence="2 4">I ESC-2004</strain>
    </source>
</reference>
<dbReference type="Proteomes" id="UP000014760">
    <property type="component" value="Unassembled WGS sequence"/>
</dbReference>
<keyword evidence="4" id="KW-1185">Reference proteome</keyword>
<dbReference type="OrthoDB" id="6160583at2759"/>
<protein>
    <submittedName>
        <fullName evidence="2 3">Uncharacterized protein</fullName>
    </submittedName>
</protein>
<reference evidence="4" key="1">
    <citation type="submission" date="2012-12" db="EMBL/GenBank/DDBJ databases">
        <authorList>
            <person name="Hellsten U."/>
            <person name="Grimwood J."/>
            <person name="Chapman J.A."/>
            <person name="Shapiro H."/>
            <person name="Aerts A."/>
            <person name="Otillar R.P."/>
            <person name="Terry A.Y."/>
            <person name="Boore J.L."/>
            <person name="Simakov O."/>
            <person name="Marletaz F."/>
            <person name="Cho S.-J."/>
            <person name="Edsinger-Gonzales E."/>
            <person name="Havlak P."/>
            <person name="Kuo D.-H."/>
            <person name="Larsson T."/>
            <person name="Lv J."/>
            <person name="Arendt D."/>
            <person name="Savage R."/>
            <person name="Osoegawa K."/>
            <person name="de Jong P."/>
            <person name="Lindberg D.R."/>
            <person name="Seaver E.C."/>
            <person name="Weisblat D.A."/>
            <person name="Putnam N.H."/>
            <person name="Grigoriev I.V."/>
            <person name="Rokhsar D.S."/>
        </authorList>
    </citation>
    <scope>NUCLEOTIDE SEQUENCE</scope>
    <source>
        <strain evidence="4">I ESC-2004</strain>
    </source>
</reference>
<accession>R7UPW5</accession>
<dbReference type="OMA" id="KRWPREW"/>
<feature type="region of interest" description="Disordered" evidence="1">
    <location>
        <begin position="1"/>
        <end position="31"/>
    </location>
</feature>
<name>R7UPW5_CAPTE</name>
<proteinExistence type="predicted"/>
<dbReference type="EMBL" id="AMQN01007616">
    <property type="status" value="NOT_ANNOTATED_CDS"/>
    <property type="molecule type" value="Genomic_DNA"/>
</dbReference>
<gene>
    <name evidence="2" type="ORF">CAPTEDRAFT_208597</name>
</gene>